<dbReference type="SUPFAM" id="SSF57424">
    <property type="entry name" value="LDL receptor-like module"/>
    <property type="match status" value="2"/>
</dbReference>
<dbReference type="InterPro" id="IPR002172">
    <property type="entry name" value="LDrepeatLR_classA_rpt"/>
</dbReference>
<evidence type="ECO:0000256" key="6">
    <source>
        <dbReference type="ARBA" id="ARBA00022801"/>
    </source>
</evidence>
<evidence type="ECO:0000256" key="14">
    <source>
        <dbReference type="PROSITE-ProRule" id="PRU00196"/>
    </source>
</evidence>
<dbReference type="InterPro" id="IPR001314">
    <property type="entry name" value="Peptidase_S1A"/>
</dbReference>
<reference evidence="17" key="2">
    <citation type="submission" date="2020-05" db="UniProtKB">
        <authorList>
            <consortium name="EnsemblMetazoa"/>
        </authorList>
    </citation>
    <scope>IDENTIFICATION</scope>
    <source>
        <strain evidence="17">Indian</strain>
    </source>
</reference>
<accession>A0A182Y183</accession>
<dbReference type="PROSITE" id="PS01209">
    <property type="entry name" value="LDLRA_1"/>
    <property type="match status" value="1"/>
</dbReference>
<dbReference type="InterPro" id="IPR036055">
    <property type="entry name" value="LDL_receptor-like_sf"/>
</dbReference>
<organism evidence="17 18">
    <name type="scientific">Anopheles stephensi</name>
    <name type="common">Indo-Pakistan malaria mosquito</name>
    <dbReference type="NCBI Taxonomy" id="30069"/>
    <lineage>
        <taxon>Eukaryota</taxon>
        <taxon>Metazoa</taxon>
        <taxon>Ecdysozoa</taxon>
        <taxon>Arthropoda</taxon>
        <taxon>Hexapoda</taxon>
        <taxon>Insecta</taxon>
        <taxon>Pterygota</taxon>
        <taxon>Neoptera</taxon>
        <taxon>Endopterygota</taxon>
        <taxon>Diptera</taxon>
        <taxon>Nematocera</taxon>
        <taxon>Culicoidea</taxon>
        <taxon>Culicidae</taxon>
        <taxon>Anophelinae</taxon>
        <taxon>Anopheles</taxon>
    </lineage>
</organism>
<feature type="region of interest" description="Disordered" evidence="15">
    <location>
        <begin position="701"/>
        <end position="748"/>
    </location>
</feature>
<dbReference type="PROSITE" id="PS00420">
    <property type="entry name" value="SRCR_1"/>
    <property type="match status" value="1"/>
</dbReference>
<dbReference type="InterPro" id="IPR036772">
    <property type="entry name" value="SRCR-like_dom_sf"/>
</dbReference>
<dbReference type="InterPro" id="IPR033116">
    <property type="entry name" value="TRYPSIN_SER"/>
</dbReference>
<evidence type="ECO:0000256" key="16">
    <source>
        <dbReference type="SAM" id="Phobius"/>
    </source>
</evidence>
<dbReference type="InterPro" id="IPR001190">
    <property type="entry name" value="SRCR"/>
</dbReference>
<dbReference type="PROSITE" id="PS00134">
    <property type="entry name" value="TRYPSIN_HIS"/>
    <property type="match status" value="1"/>
</dbReference>
<comment type="similarity">
    <text evidence="12">Belongs to the peptidase S1 family. CLIP subfamily.</text>
</comment>
<evidence type="ECO:0000256" key="1">
    <source>
        <dbReference type="ARBA" id="ARBA00004167"/>
    </source>
</evidence>
<sequence>MRQRIWNRTSMVLLALIVLIGGWCNVLVLGIYDPRTVPHSRHHVHMMPEMHGAYSQVHHHRAQQEPTPQQYVQTEHYQYEQPQKQHPALIGPQQHGPSGPQYQPGTVPLAPYPADVQRSPAYGRAQAYTLQPALVPLAPRFAYGEEDRLIAETAPAKIVRPPVHALLKDFNGLECPEGRTGHFSYVMDCRQFLSCWKGRGFILNCAPGTLFNPDTRECDHPSKVSCLPVPSLNSVREPANRPPPKLAAYTDQRQQPQRQEAPQQEELSCPPGVIGLRPHPTDCRKFLNCNNGARFVQECGPGTAFNPLILTCDHLRNVDCDKSANVIVDYDRPSVPFVPNPTYYQPSHIPAGSQPVPAFVSPQVPNHQHQQTPSAGQKPQQPAYYPSQGPAGSQPSQGGVRPQVPSHQQSPNAGQKPQQPAYYPSQGPAGSQPPQGSVRPQVPNHQQSPNAGQKPLHPDVEELNPQPTNPTVDVEYEEIDADQDAVYDGFDLRSNFGAPEVDRRQPKASKPTEKPYPIYVRPPPTKQPQSLHRDAELVQSVQRPVYVAPTTTARPPGTPYPTVRKEDIDIQQHLDALKLMLTPYMKEHKQAVPLNATKLSTMMTTTTTTTEAPPIVQVVGLPEPVPRNPTDRSSSAAPYVLPTPSEVNEFFYGASEPVPLAAWPLPPPYITEPAEGTLNRQHASAPESVVYPIYRRTTATSTTTTTTVKPAPSIRSRFGDNRPNPWRPMNVPHVTTTKTTTPPTTTTTTTQDPCYGKFVCGNGVCIDEAEVCDGRDGCGNRADELVCDHIGYELKLSKKAQGSVEVRAFDRWGYVCDDGFTIEAANVVCRELGFAGGAIEIKPHSYFPPNATDPDASQEQTDGPFFMMDAVRCQGNESSLRDCTFNGWGVSDCNREEVVGVVCRTPVMSCPQDYWLCHASEECVPVQFLCDNVRDCADGSDESPDHCKAPLQVRLMGGPSDREGRVEINYHGTWGTVCDDDFGVREARVICRQLGFNGTAEVRKSVYPPGTGQIWLDQVACNGSEPSIEDCVHWHWGEHNCGHTEDVGVRCGVYVPTKPRAARLRATRPNPRFDFVERSRKIHPDSCGRVLVDPTLRKPTYGARVVHGSETVYGHHPWQASLRVKTLHWCGAVLITRYHVLTAAHCLIGYPKSTYRVRIGDYHTVAYDKAELDIFIENTYIHEQFREGHHMSNDIAVVVLKTPVRFNDYVQPICLPEQDAAYEPGKNCTISGWGATETGSKDSSYDLRAGTVPLLPDSVCRRPEVYGDSLIDGMFCAGTLEPGVDSCDGDSGGPLVCPSGDGLHTLTGIVSWGKHCGYANKPGVYLKVAHYRDWIEAKLNQSLHQYGV</sequence>
<feature type="disulfide bond" evidence="14">
    <location>
        <begin position="873"/>
        <end position="883"/>
    </location>
</feature>
<dbReference type="VEuPathDB" id="VectorBase:ASTE009534"/>
<proteinExistence type="inferred from homology"/>
<dbReference type="Pfam" id="PF00530">
    <property type="entry name" value="SRCR"/>
    <property type="match status" value="2"/>
</dbReference>
<evidence type="ECO:0000256" key="10">
    <source>
        <dbReference type="ARBA" id="ARBA00023157"/>
    </source>
</evidence>
<evidence type="ECO:0000256" key="11">
    <source>
        <dbReference type="ARBA" id="ARBA00023180"/>
    </source>
</evidence>
<dbReference type="PRINTS" id="PR00258">
    <property type="entry name" value="SPERACTRCPTR"/>
</dbReference>
<dbReference type="InterPro" id="IPR018114">
    <property type="entry name" value="TRYPSIN_HIS"/>
</dbReference>
<feature type="compositionally biased region" description="Low complexity" evidence="15">
    <location>
        <begin position="386"/>
        <end position="399"/>
    </location>
</feature>
<dbReference type="PANTHER" id="PTHR24258:SF128">
    <property type="entry name" value="TEQUILA, ISOFORM G"/>
    <property type="match status" value="1"/>
</dbReference>
<dbReference type="Gene3D" id="4.10.400.10">
    <property type="entry name" value="Low-density Lipoprotein Receptor"/>
    <property type="match status" value="1"/>
</dbReference>
<dbReference type="SMART" id="SM00192">
    <property type="entry name" value="LDLa"/>
    <property type="match status" value="2"/>
</dbReference>
<dbReference type="InterPro" id="IPR043504">
    <property type="entry name" value="Peptidase_S1_PA_chymotrypsin"/>
</dbReference>
<dbReference type="GO" id="GO:0008061">
    <property type="term" value="F:chitin binding"/>
    <property type="evidence" value="ECO:0007669"/>
    <property type="project" value="InterPro"/>
</dbReference>
<comment type="subcellular location">
    <subcellularLocation>
        <location evidence="1">Membrane</location>
        <topology evidence="1">Single-pass membrane protein</topology>
    </subcellularLocation>
</comment>
<dbReference type="STRING" id="30069.A0A182Y183"/>
<dbReference type="CDD" id="cd00190">
    <property type="entry name" value="Tryp_SPc"/>
    <property type="match status" value="1"/>
</dbReference>
<feature type="disulfide bond" evidence="14">
    <location>
        <begin position="1021"/>
        <end position="1031"/>
    </location>
</feature>
<evidence type="ECO:0000256" key="15">
    <source>
        <dbReference type="SAM" id="MobiDB-lite"/>
    </source>
</evidence>
<dbReference type="Gene3D" id="3.10.250.10">
    <property type="entry name" value="SRCR-like domain"/>
    <property type="match status" value="2"/>
</dbReference>
<dbReference type="InterPro" id="IPR002557">
    <property type="entry name" value="Chitin-bd_dom"/>
</dbReference>
<feature type="compositionally biased region" description="Basic and acidic residues" evidence="15">
    <location>
        <begin position="500"/>
        <end position="513"/>
    </location>
</feature>
<dbReference type="Pfam" id="PF01607">
    <property type="entry name" value="CBM_14"/>
    <property type="match status" value="2"/>
</dbReference>
<evidence type="ECO:0000256" key="8">
    <source>
        <dbReference type="ARBA" id="ARBA00022989"/>
    </source>
</evidence>
<dbReference type="EnsemblMetazoa" id="ASTEI02219-RA">
    <property type="protein sequence ID" value="ASTEI02219-PA"/>
    <property type="gene ID" value="ASTEI02219"/>
</dbReference>
<evidence type="ECO:0000256" key="3">
    <source>
        <dbReference type="ARBA" id="ARBA00022692"/>
    </source>
</evidence>
<dbReference type="GO" id="GO:0005576">
    <property type="term" value="C:extracellular region"/>
    <property type="evidence" value="ECO:0007669"/>
    <property type="project" value="InterPro"/>
</dbReference>
<keyword evidence="2" id="KW-0645">Protease</keyword>
<evidence type="ECO:0000313" key="17">
    <source>
        <dbReference type="EnsemblMetazoa" id="ASTEI02219-PA"/>
    </source>
</evidence>
<dbReference type="GO" id="GO:0004252">
    <property type="term" value="F:serine-type endopeptidase activity"/>
    <property type="evidence" value="ECO:0007669"/>
    <property type="project" value="InterPro"/>
</dbReference>
<dbReference type="Proteomes" id="UP000076408">
    <property type="component" value="Unassembled WGS sequence"/>
</dbReference>
<dbReference type="FunFam" id="2.40.10.10:FF:000003">
    <property type="entry name" value="Transmembrane serine protease 3"/>
    <property type="match status" value="1"/>
</dbReference>
<dbReference type="InterPro" id="IPR036508">
    <property type="entry name" value="Chitin-bd_dom_sf"/>
</dbReference>
<name>A0A182Y183_ANOST</name>
<reference evidence="18" key="1">
    <citation type="journal article" date="2014" name="Genome Biol.">
        <title>Genome analysis of a major urban malaria vector mosquito, Anopheles stephensi.</title>
        <authorList>
            <person name="Jiang X."/>
            <person name="Peery A."/>
            <person name="Hall A.B."/>
            <person name="Sharma A."/>
            <person name="Chen X.G."/>
            <person name="Waterhouse R.M."/>
            <person name="Komissarov A."/>
            <person name="Riehle M.M."/>
            <person name="Shouche Y."/>
            <person name="Sharakhova M.V."/>
            <person name="Lawson D."/>
            <person name="Pakpour N."/>
            <person name="Arensburger P."/>
            <person name="Davidson V.L."/>
            <person name="Eiglmeier K."/>
            <person name="Emrich S."/>
            <person name="George P."/>
            <person name="Kennedy R.C."/>
            <person name="Mane S.P."/>
            <person name="Maslen G."/>
            <person name="Oringanje C."/>
            <person name="Qi Y."/>
            <person name="Settlage R."/>
            <person name="Tojo M."/>
            <person name="Tubio J.M."/>
            <person name="Unger M.F."/>
            <person name="Wang B."/>
            <person name="Vernick K.D."/>
            <person name="Ribeiro J.M."/>
            <person name="James A.A."/>
            <person name="Michel K."/>
            <person name="Riehle M.A."/>
            <person name="Luckhart S."/>
            <person name="Sharakhov I.V."/>
            <person name="Tu Z."/>
        </authorList>
    </citation>
    <scope>NUCLEOTIDE SEQUENCE [LARGE SCALE GENOMIC DNA]</scope>
    <source>
        <strain evidence="18">Indian</strain>
    </source>
</reference>
<dbReference type="GO" id="GO:0016020">
    <property type="term" value="C:membrane"/>
    <property type="evidence" value="ECO:0007669"/>
    <property type="project" value="UniProtKB-SubCell"/>
</dbReference>
<evidence type="ECO:0000256" key="4">
    <source>
        <dbReference type="ARBA" id="ARBA00022729"/>
    </source>
</evidence>
<feature type="region of interest" description="Disordered" evidence="15">
    <location>
        <begin position="233"/>
        <end position="271"/>
    </location>
</feature>
<dbReference type="InterPro" id="IPR009003">
    <property type="entry name" value="Peptidase_S1_PA"/>
</dbReference>
<dbReference type="InterPro" id="IPR023415">
    <property type="entry name" value="LDLR_class-A_CS"/>
</dbReference>
<comment type="caution">
    <text evidence="14">Lacks conserved residue(s) required for the propagation of feature annotation.</text>
</comment>
<dbReference type="Gene3D" id="2.40.10.10">
    <property type="entry name" value="Trypsin-like serine proteases"/>
    <property type="match status" value="1"/>
</dbReference>
<feature type="disulfide bond" evidence="13">
    <location>
        <begin position="772"/>
        <end position="787"/>
    </location>
</feature>
<evidence type="ECO:0000313" key="18">
    <source>
        <dbReference type="Proteomes" id="UP000076408"/>
    </source>
</evidence>
<feature type="compositionally biased region" description="Low complexity" evidence="15">
    <location>
        <begin position="735"/>
        <end position="748"/>
    </location>
</feature>
<feature type="region of interest" description="Disordered" evidence="15">
    <location>
        <begin position="346"/>
        <end position="471"/>
    </location>
</feature>
<feature type="region of interest" description="Disordered" evidence="15">
    <location>
        <begin position="491"/>
        <end position="530"/>
    </location>
</feature>
<dbReference type="SUPFAM" id="SSF56487">
    <property type="entry name" value="SRCR-like"/>
    <property type="match status" value="2"/>
</dbReference>
<keyword evidence="6" id="KW-0378">Hydrolase</keyword>
<keyword evidence="18" id="KW-1185">Reference proteome</keyword>
<protein>
    <submittedName>
        <fullName evidence="17">Uncharacterized protein</fullName>
    </submittedName>
</protein>
<dbReference type="PROSITE" id="PS50240">
    <property type="entry name" value="TRYPSIN_DOM"/>
    <property type="match status" value="1"/>
</dbReference>
<dbReference type="Gene3D" id="2.170.140.10">
    <property type="entry name" value="Chitin binding domain"/>
    <property type="match status" value="2"/>
</dbReference>
<dbReference type="Gene3D" id="2.40.128.620">
    <property type="match status" value="1"/>
</dbReference>
<dbReference type="SUPFAM" id="SSF50494">
    <property type="entry name" value="Trypsin-like serine proteases"/>
    <property type="match status" value="1"/>
</dbReference>
<dbReference type="Pfam" id="PF00089">
    <property type="entry name" value="Trypsin"/>
    <property type="match status" value="1"/>
</dbReference>
<dbReference type="FunFam" id="3.10.250.10:FF:000016">
    <property type="entry name" value="Scavenger receptor cysteine-rich protein type 12"/>
    <property type="match status" value="1"/>
</dbReference>
<keyword evidence="7" id="KW-0720">Serine protease</keyword>
<dbReference type="PROSITE" id="PS50068">
    <property type="entry name" value="LDLRA_2"/>
    <property type="match status" value="2"/>
</dbReference>
<dbReference type="SMART" id="SM00494">
    <property type="entry name" value="ChtBD2"/>
    <property type="match status" value="2"/>
</dbReference>
<dbReference type="PROSITE" id="PS50940">
    <property type="entry name" value="CHIT_BIND_II"/>
    <property type="match status" value="2"/>
</dbReference>
<keyword evidence="10 14" id="KW-1015">Disulfide bond</keyword>
<feature type="disulfide bond" evidence="13">
    <location>
        <begin position="760"/>
        <end position="778"/>
    </location>
</feature>
<keyword evidence="11" id="KW-0325">Glycoprotein</keyword>
<evidence type="ECO:0000256" key="7">
    <source>
        <dbReference type="ARBA" id="ARBA00022825"/>
    </source>
</evidence>
<feature type="compositionally biased region" description="Low complexity" evidence="15">
    <location>
        <begin position="252"/>
        <end position="266"/>
    </location>
</feature>
<keyword evidence="5" id="KW-0677">Repeat</keyword>
<dbReference type="PROSITE" id="PS00135">
    <property type="entry name" value="TRYPSIN_SER"/>
    <property type="match status" value="1"/>
</dbReference>
<dbReference type="FunFam" id="3.10.250.10:FF:000026">
    <property type="entry name" value="Tequila, isoform D"/>
    <property type="match status" value="1"/>
</dbReference>
<dbReference type="InterPro" id="IPR001254">
    <property type="entry name" value="Trypsin_dom"/>
</dbReference>
<feature type="compositionally biased region" description="Low complexity" evidence="15">
    <location>
        <begin position="424"/>
        <end position="437"/>
    </location>
</feature>
<dbReference type="VEuPathDB" id="VectorBase:ASTEI02219"/>
<dbReference type="PROSITE" id="PS50287">
    <property type="entry name" value="SRCR_2"/>
    <property type="match status" value="2"/>
</dbReference>
<feature type="transmembrane region" description="Helical" evidence="16">
    <location>
        <begin position="12"/>
        <end position="32"/>
    </location>
</feature>
<feature type="compositionally biased region" description="Polar residues" evidence="15">
    <location>
        <begin position="405"/>
        <end position="418"/>
    </location>
</feature>
<dbReference type="GO" id="GO:0006508">
    <property type="term" value="P:proteolysis"/>
    <property type="evidence" value="ECO:0007669"/>
    <property type="project" value="UniProtKB-KW"/>
</dbReference>
<dbReference type="SMART" id="SM00202">
    <property type="entry name" value="SR"/>
    <property type="match status" value="2"/>
</dbReference>
<dbReference type="CDD" id="cd00112">
    <property type="entry name" value="LDLa"/>
    <property type="match status" value="2"/>
</dbReference>
<evidence type="ECO:0000256" key="2">
    <source>
        <dbReference type="ARBA" id="ARBA00022670"/>
    </source>
</evidence>
<feature type="compositionally biased region" description="Polar residues" evidence="15">
    <location>
        <begin position="363"/>
        <end position="380"/>
    </location>
</feature>
<keyword evidence="8 16" id="KW-1133">Transmembrane helix</keyword>
<dbReference type="PANTHER" id="PTHR24258">
    <property type="entry name" value="SERINE PROTEASE-RELATED"/>
    <property type="match status" value="1"/>
</dbReference>
<dbReference type="OMA" id="WKGRGFI"/>
<evidence type="ECO:0000256" key="12">
    <source>
        <dbReference type="ARBA" id="ARBA00024195"/>
    </source>
</evidence>
<keyword evidence="3 16" id="KW-0812">Transmembrane</keyword>
<dbReference type="SMART" id="SM00020">
    <property type="entry name" value="Tryp_SPc"/>
    <property type="match status" value="1"/>
</dbReference>
<evidence type="ECO:0000256" key="9">
    <source>
        <dbReference type="ARBA" id="ARBA00023136"/>
    </source>
</evidence>
<dbReference type="SUPFAM" id="SSF57625">
    <property type="entry name" value="Invertebrate chitin-binding proteins"/>
    <property type="match status" value="2"/>
</dbReference>
<keyword evidence="4" id="KW-0732">Signal</keyword>
<dbReference type="PRINTS" id="PR00722">
    <property type="entry name" value="CHYMOTRYPSIN"/>
</dbReference>
<evidence type="ECO:0000256" key="5">
    <source>
        <dbReference type="ARBA" id="ARBA00022737"/>
    </source>
</evidence>
<keyword evidence="9 16" id="KW-0472">Membrane</keyword>
<evidence type="ECO:0000256" key="13">
    <source>
        <dbReference type="PROSITE-ProRule" id="PRU00124"/>
    </source>
</evidence>
<dbReference type="Pfam" id="PF00057">
    <property type="entry name" value="Ldl_recept_a"/>
    <property type="match status" value="1"/>
</dbReference>
<dbReference type="VEuPathDB" id="VectorBase:ASTEI20_031669"/>